<feature type="domain" description="PH" evidence="2">
    <location>
        <begin position="344"/>
        <end position="397"/>
    </location>
</feature>
<feature type="region of interest" description="Disordered" evidence="1">
    <location>
        <begin position="439"/>
        <end position="473"/>
    </location>
</feature>
<proteinExistence type="predicted"/>
<dbReference type="InterPro" id="IPR055261">
    <property type="entry name" value="PI_transfer_N"/>
</dbReference>
<dbReference type="Gene3D" id="3.30.530.20">
    <property type="match status" value="1"/>
</dbReference>
<comment type="caution">
    <text evidence="3">The sequence shown here is derived from an EMBL/GenBank/DDBJ whole genome shotgun (WGS) entry which is preliminary data.</text>
</comment>
<evidence type="ECO:0000313" key="3">
    <source>
        <dbReference type="EMBL" id="KAF4673668.1"/>
    </source>
</evidence>
<dbReference type="GO" id="GO:0071944">
    <property type="term" value="C:cell periphery"/>
    <property type="evidence" value="ECO:0007669"/>
    <property type="project" value="UniProtKB-ARBA"/>
</dbReference>
<dbReference type="FunFam" id="3.30.530.20:FF:000028">
    <property type="entry name" value="Phosphatidylinositol transfer protein 5"/>
    <property type="match status" value="1"/>
</dbReference>
<dbReference type="Pfam" id="PF02121">
    <property type="entry name" value="IP_trans"/>
    <property type="match status" value="1"/>
</dbReference>
<dbReference type="InterPro" id="IPR001666">
    <property type="entry name" value="PI_transfer"/>
</dbReference>
<evidence type="ECO:0000256" key="1">
    <source>
        <dbReference type="SAM" id="MobiDB-lite"/>
    </source>
</evidence>
<organism evidence="3 4">
    <name type="scientific">Perkinsus chesapeaki</name>
    <name type="common">Clam parasite</name>
    <name type="synonym">Perkinsus andrewsi</name>
    <dbReference type="NCBI Taxonomy" id="330153"/>
    <lineage>
        <taxon>Eukaryota</taxon>
        <taxon>Sar</taxon>
        <taxon>Alveolata</taxon>
        <taxon>Perkinsozoa</taxon>
        <taxon>Perkinsea</taxon>
        <taxon>Perkinsida</taxon>
        <taxon>Perkinsidae</taxon>
        <taxon>Perkinsus</taxon>
    </lineage>
</organism>
<feature type="compositionally biased region" description="Basic and acidic residues" evidence="1">
    <location>
        <begin position="440"/>
        <end position="451"/>
    </location>
</feature>
<feature type="compositionally biased region" description="Polar residues" evidence="1">
    <location>
        <begin position="293"/>
        <end position="303"/>
    </location>
</feature>
<dbReference type="InterPro" id="IPR001849">
    <property type="entry name" value="PH_domain"/>
</dbReference>
<evidence type="ECO:0000259" key="2">
    <source>
        <dbReference type="PROSITE" id="PS50003"/>
    </source>
</evidence>
<dbReference type="GO" id="GO:0008526">
    <property type="term" value="F:phosphatidylinositol transfer activity"/>
    <property type="evidence" value="ECO:0007669"/>
    <property type="project" value="UniProtKB-ARBA"/>
</dbReference>
<reference evidence="3 4" key="1">
    <citation type="submission" date="2020-04" db="EMBL/GenBank/DDBJ databases">
        <title>Perkinsus chesapeaki whole genome sequence.</title>
        <authorList>
            <person name="Bogema D.R."/>
        </authorList>
    </citation>
    <scope>NUCLEOTIDE SEQUENCE [LARGE SCALE GENOMIC DNA]</scope>
    <source>
        <strain evidence="3">ATCC PRA-425</strain>
    </source>
</reference>
<dbReference type="SUPFAM" id="SSF55961">
    <property type="entry name" value="Bet v1-like"/>
    <property type="match status" value="1"/>
</dbReference>
<dbReference type="PANTHER" id="PTHR10658:SF11">
    <property type="entry name" value="VIBRATOR, ISOFORM B"/>
    <property type="match status" value="1"/>
</dbReference>
<dbReference type="PRINTS" id="PR00391">
    <property type="entry name" value="PITRANSFER"/>
</dbReference>
<feature type="region of interest" description="Disordered" evidence="1">
    <location>
        <begin position="250"/>
        <end position="304"/>
    </location>
</feature>
<dbReference type="InterPro" id="IPR023393">
    <property type="entry name" value="START-like_dom_sf"/>
</dbReference>
<sequence length="1150" mass="125261">MEVEQYHVAQLYMVAKSSLEDTTGGAGVEVVTNEPYDDGETQGQFTHKRISIAPYLPSWVTSLVNPDWLVFDEKSWNAFPRCRTVYSCPMLSEFSMEIDSMHIEGNCTDDNALKLDDADLAKRKIDFIDIVNDHISSRDYNEEEDPSKWHSEKLDMGPLESDWMQTTQPIMTCYKVIHVTCNPGFMMQNRVESFIVKATKTTLFKYHRKCVCWADEWADLTMDDIRLMEDKVQKKLRKFWRDKRIEEGLEVASDSDASEVQGELEGTPTADEDASPGSATGRRSRTASRASSKDTTGLLTVTASPVDPARTSVSASVNNDIAASGRVGASHKCSSITGGGSGVEVMRAGSLFKLGDGIINTSWNERYFVLSGSVLSYYRDSREVRPRESIPMKGAVVQWCGSHKGREHAFIVEAADRATASTTPGPTMEASPKVAMVAEGEPKGGEGKVEARSSGGGVVREKSVDKAGPSVSSSSGGLLPDACTRYLPKDPLRGMESLLRFARCGYQRNDMCMVSTDRGLRIWRQMDPVDEEAGLTVFLSKVWSEATRVDFYSVPLSIAFAITTLSVFVILTLGALLTPLAAFILVVWSKCLLEVFPIAEAVREGTSSGVVIGEVVVPTTDSSMVEAALLDVSEWHRWSPALKSAAAYRLSTTGLGLVKYGGAELTERIIRPREEGPPSVGPCQEQQACLPSLIVLHYDSKANEKYFCWAVFPGPKSVSVLMLSAGGPGRAIRGLRFVREYLSSLQVAPVVWPRPLPSLPDMFMPRGSQHVHARRRGSGGWVELPVPYGVKGLDSALKRALLHNSEEAIVGGRVMADEDDRGGADVMPTLMALSHLFIQSSAYMPRASTAIVNNDSCRALQLVGACIVASLQRLLCALESSDAFLTTSAAAARTPGYRAIITPGDTCQCKTIPRAGRGHGADICWEAVAPDCAHYLVTEEEGCGRWTQRGTIKFGVSLLPPTLKYRTTGIALNLTGKHYIDFLSSEVKNAAERSSKRTANKGITAFVTELPRLVCRPLSGSSKHCLLRWEGKVSINIPGANGGICELSIVDPSSGRVAGEVRNGRGGLHSVGEGNIFDRVCFDGEPLWVSGLCPEDLAASSEHAAEAFPPTSPVVEIKVESSKRLLPTDCHTHRLIGRRRRVQSTKPLQE</sequence>
<name>A0A7J6MPY3_PERCH</name>
<dbReference type="PROSITE" id="PS50003">
    <property type="entry name" value="PH_DOMAIN"/>
    <property type="match status" value="1"/>
</dbReference>
<protein>
    <recommendedName>
        <fullName evidence="2">PH domain-containing protein</fullName>
    </recommendedName>
</protein>
<dbReference type="SUPFAM" id="SSF50729">
    <property type="entry name" value="PH domain-like"/>
    <property type="match status" value="1"/>
</dbReference>
<dbReference type="Gene3D" id="2.30.29.30">
    <property type="entry name" value="Pleckstrin-homology domain (PH domain)/Phosphotyrosine-binding domain (PTB)"/>
    <property type="match status" value="1"/>
</dbReference>
<dbReference type="OrthoDB" id="18453at2759"/>
<dbReference type="InterPro" id="IPR011993">
    <property type="entry name" value="PH-like_dom_sf"/>
</dbReference>
<accession>A0A7J6MPY3</accession>
<dbReference type="PANTHER" id="PTHR10658">
    <property type="entry name" value="PHOSPHATIDYLINOSITOL TRANSFER PROTEIN"/>
    <property type="match status" value="1"/>
</dbReference>
<evidence type="ECO:0000313" key="4">
    <source>
        <dbReference type="Proteomes" id="UP000591131"/>
    </source>
</evidence>
<dbReference type="Proteomes" id="UP000591131">
    <property type="component" value="Unassembled WGS sequence"/>
</dbReference>
<gene>
    <name evidence="3" type="ORF">FOL47_010251</name>
</gene>
<dbReference type="AlphaFoldDB" id="A0A7J6MPY3"/>
<dbReference type="EMBL" id="JAAPAO010000078">
    <property type="protein sequence ID" value="KAF4673668.1"/>
    <property type="molecule type" value="Genomic_DNA"/>
</dbReference>
<dbReference type="GO" id="GO:0005737">
    <property type="term" value="C:cytoplasm"/>
    <property type="evidence" value="ECO:0007669"/>
    <property type="project" value="UniProtKB-ARBA"/>
</dbReference>
<dbReference type="Pfam" id="PF00169">
    <property type="entry name" value="PH"/>
    <property type="match status" value="1"/>
</dbReference>
<keyword evidence="4" id="KW-1185">Reference proteome</keyword>